<feature type="transmembrane region" description="Helical" evidence="12">
    <location>
        <begin position="239"/>
        <end position="266"/>
    </location>
</feature>
<evidence type="ECO:0000256" key="6">
    <source>
        <dbReference type="ARBA" id="ARBA00022989"/>
    </source>
</evidence>
<comment type="subcellular location">
    <subcellularLocation>
        <location evidence="1">Membrane</location>
        <topology evidence="1">Multi-pass membrane protein</topology>
    </subcellularLocation>
    <subcellularLocation>
        <location evidence="10">Mitochondrion inner membrane</location>
        <topology evidence="10">Multi-pass membrane protein</topology>
    </subcellularLocation>
</comment>
<evidence type="ECO:0000256" key="4">
    <source>
        <dbReference type="ARBA" id="ARBA00021009"/>
    </source>
</evidence>
<accession>S0DF71</accession>
<evidence type="ECO:0000256" key="8">
    <source>
        <dbReference type="ARBA" id="ARBA00023136"/>
    </source>
</evidence>
<evidence type="ECO:0000256" key="1">
    <source>
        <dbReference type="ARBA" id="ARBA00004141"/>
    </source>
</evidence>
<comment type="catalytic activity">
    <reaction evidence="9 11">
        <text>a ubiquinone + NADH + 5 H(+)(in) = a ubiquinol + NAD(+) + 4 H(+)(out)</text>
        <dbReference type="Rhea" id="RHEA:29091"/>
        <dbReference type="Rhea" id="RHEA-COMP:9565"/>
        <dbReference type="Rhea" id="RHEA-COMP:9566"/>
        <dbReference type="ChEBI" id="CHEBI:15378"/>
        <dbReference type="ChEBI" id="CHEBI:16389"/>
        <dbReference type="ChEBI" id="CHEBI:17976"/>
        <dbReference type="ChEBI" id="CHEBI:57540"/>
        <dbReference type="ChEBI" id="CHEBI:57945"/>
        <dbReference type="EC" id="7.1.1.2"/>
    </reaction>
</comment>
<dbReference type="PANTHER" id="PTHR11432:SF3">
    <property type="entry name" value="NADH-UBIQUINONE OXIDOREDUCTASE CHAIN 1"/>
    <property type="match status" value="1"/>
</dbReference>
<dbReference type="PANTHER" id="PTHR11432">
    <property type="entry name" value="NADH DEHYDROGENASE SUBUNIT 1"/>
    <property type="match status" value="1"/>
</dbReference>
<keyword evidence="11" id="KW-0830">Ubiquinone</keyword>
<keyword evidence="6 12" id="KW-1133">Transmembrane helix</keyword>
<dbReference type="EMBL" id="HF548560">
    <property type="protein sequence ID" value="CCO25794.1"/>
    <property type="molecule type" value="Genomic_DNA"/>
</dbReference>
<dbReference type="InterPro" id="IPR018086">
    <property type="entry name" value="NADH_UbQ_OxRdtase_su1_CS"/>
</dbReference>
<geneLocation type="mitochondrion" evidence="13"/>
<keyword evidence="8 12" id="KW-0472">Membrane</keyword>
<feature type="transmembrane region" description="Helical" evidence="12">
    <location>
        <begin position="174"/>
        <end position="194"/>
    </location>
</feature>
<organism evidence="13">
    <name type="scientific">Rhodosoma turcicum</name>
    <dbReference type="NCBI Taxonomy" id="1256665"/>
    <lineage>
        <taxon>Eukaryota</taxon>
        <taxon>Metazoa</taxon>
        <taxon>Chordata</taxon>
        <taxon>Tunicata</taxon>
        <taxon>Ascidiacea</taxon>
        <taxon>Phlebobranchia</taxon>
        <taxon>Corellidae</taxon>
        <taxon>Rhodosoma</taxon>
    </lineage>
</organism>
<evidence type="ECO:0000256" key="10">
    <source>
        <dbReference type="RuleBase" id="RU000471"/>
    </source>
</evidence>
<feature type="transmembrane region" description="Helical" evidence="12">
    <location>
        <begin position="215"/>
        <end position="233"/>
    </location>
</feature>
<dbReference type="EC" id="7.1.1.2" evidence="3 11"/>
<dbReference type="PROSITE" id="PS00668">
    <property type="entry name" value="COMPLEX1_ND1_2"/>
    <property type="match status" value="1"/>
</dbReference>
<feature type="transmembrane region" description="Helical" evidence="12">
    <location>
        <begin position="119"/>
        <end position="141"/>
    </location>
</feature>
<protein>
    <recommendedName>
        <fullName evidence="4 11">NADH-ubiquinone oxidoreductase chain 1</fullName>
        <ecNumber evidence="3 11">7.1.1.2</ecNumber>
    </recommendedName>
</protein>
<dbReference type="Pfam" id="PF00146">
    <property type="entry name" value="NADHdh"/>
    <property type="match status" value="1"/>
</dbReference>
<dbReference type="GO" id="GO:0005743">
    <property type="term" value="C:mitochondrial inner membrane"/>
    <property type="evidence" value="ECO:0007669"/>
    <property type="project" value="UniProtKB-SubCell"/>
</dbReference>
<evidence type="ECO:0000256" key="11">
    <source>
        <dbReference type="RuleBase" id="RU000473"/>
    </source>
</evidence>
<reference evidence="13" key="1">
    <citation type="journal article" date="2013" name="Genome Biol. Evol.">
        <title>Deep Sequencing of Mixed Total DNA without Barcodes Allows Efficient Assembly of Highly Plastic Ascidian Mitochondrial Genomes.</title>
        <authorList>
            <person name="Rubinstein N."/>
            <person name="Feldstein T."/>
            <person name="Shenkar N."/>
            <person name="Botero Castro F."/>
            <person name="Griggio F."/>
            <person name="Mastrototaro F."/>
            <person name="Delsuc F."/>
            <person name="Douzery E.J.P."/>
            <person name="Gissi C."/>
            <person name="Huchon D."/>
        </authorList>
    </citation>
    <scope>NUCLEOTIDE SEQUENCE</scope>
    <source>
        <tissue evidence="13">Gonads</tissue>
    </source>
</reference>
<evidence type="ECO:0000256" key="7">
    <source>
        <dbReference type="ARBA" id="ARBA00023027"/>
    </source>
</evidence>
<feature type="transmembrane region" description="Helical" evidence="12">
    <location>
        <begin position="6"/>
        <end position="31"/>
    </location>
</feature>
<dbReference type="PROSITE" id="PS00667">
    <property type="entry name" value="COMPLEX1_ND1_1"/>
    <property type="match status" value="1"/>
</dbReference>
<dbReference type="GO" id="GO:0008137">
    <property type="term" value="F:NADH dehydrogenase (ubiquinone) activity"/>
    <property type="evidence" value="ECO:0007669"/>
    <property type="project" value="UniProtKB-EC"/>
</dbReference>
<evidence type="ECO:0000256" key="5">
    <source>
        <dbReference type="ARBA" id="ARBA00022692"/>
    </source>
</evidence>
<evidence type="ECO:0000256" key="9">
    <source>
        <dbReference type="ARBA" id="ARBA00049551"/>
    </source>
</evidence>
<feature type="transmembrane region" description="Helical" evidence="12">
    <location>
        <begin position="278"/>
        <end position="301"/>
    </location>
</feature>
<keyword evidence="11 13" id="KW-0496">Mitochondrion</keyword>
<proteinExistence type="inferred from homology"/>
<evidence type="ECO:0000256" key="2">
    <source>
        <dbReference type="ARBA" id="ARBA00010535"/>
    </source>
</evidence>
<evidence type="ECO:0000256" key="12">
    <source>
        <dbReference type="SAM" id="Phobius"/>
    </source>
</evidence>
<name>S0DF71_9ASCI</name>
<evidence type="ECO:0000313" key="13">
    <source>
        <dbReference type="EMBL" id="CCO25794.1"/>
    </source>
</evidence>
<sequence>MSFFVILFPLFVSYLVVILSLLLLVAFLVLFERNILGLIQIRKGPNTTGIYGVVQTVMDGVKLLMKEMVYTSNMRLLFFFLSPVVAFAMSLVNWLFIFFPSGLFLSKYGVLITLGVSSLMVYTILWAGWGSNAVFSLVGGVRAVAQMISYEVCFGLLLLGLVLVVGSYSWESFFYYQVGGSFFWIFFSLLVLWGGSVLAELNRTPFDLVEGESELVGGFNVEYAGYGFVLLFLSEYVNIWFMGMLTSLVFFFPSMMIFFVVLSLYCRGALPRFKFTDLIMLTWKVYLPIVLGVFGFIVVFICS</sequence>
<gene>
    <name evidence="13" type="primary">nad1</name>
</gene>
<keyword evidence="7 10" id="KW-0520">NAD</keyword>
<feature type="transmembrane region" description="Helical" evidence="12">
    <location>
        <begin position="148"/>
        <end position="168"/>
    </location>
</feature>
<comment type="similarity">
    <text evidence="2 10">Belongs to the complex I subunit 1 family.</text>
</comment>
<dbReference type="GO" id="GO:0003954">
    <property type="term" value="F:NADH dehydrogenase activity"/>
    <property type="evidence" value="ECO:0007669"/>
    <property type="project" value="TreeGrafter"/>
</dbReference>
<keyword evidence="5 10" id="KW-0812">Transmembrane</keyword>
<evidence type="ECO:0000256" key="3">
    <source>
        <dbReference type="ARBA" id="ARBA00012944"/>
    </source>
</evidence>
<feature type="transmembrane region" description="Helical" evidence="12">
    <location>
        <begin position="76"/>
        <end position="99"/>
    </location>
</feature>
<dbReference type="InterPro" id="IPR001694">
    <property type="entry name" value="NADH_UbQ_OxRdtase_su1/FPO"/>
</dbReference>
<dbReference type="AlphaFoldDB" id="S0DF71"/>
<dbReference type="GO" id="GO:0009060">
    <property type="term" value="P:aerobic respiration"/>
    <property type="evidence" value="ECO:0007669"/>
    <property type="project" value="TreeGrafter"/>
</dbReference>